<dbReference type="Proteomes" id="UP000299102">
    <property type="component" value="Unassembled WGS sequence"/>
</dbReference>
<keyword evidence="2" id="KW-1185">Reference proteome</keyword>
<evidence type="ECO:0000313" key="2">
    <source>
        <dbReference type="Proteomes" id="UP000299102"/>
    </source>
</evidence>
<protein>
    <submittedName>
        <fullName evidence="1">Uncharacterized protein</fullName>
    </submittedName>
</protein>
<dbReference type="EMBL" id="BGZK01001159">
    <property type="protein sequence ID" value="GBP72873.1"/>
    <property type="molecule type" value="Genomic_DNA"/>
</dbReference>
<name>A0A4C1YBY5_EUMVA</name>
<sequence length="100" mass="10752">MIVPVREGAATPSVLANRENEQNASNAAGAIAPLLRAGFICVRAPPAGERRHHEQGKRAHPGSFLLFRVSSLKRNPSRNTSLSVCVKVLAQVEQGTEISR</sequence>
<proteinExistence type="predicted"/>
<dbReference type="AlphaFoldDB" id="A0A4C1YBY5"/>
<comment type="caution">
    <text evidence="1">The sequence shown here is derived from an EMBL/GenBank/DDBJ whole genome shotgun (WGS) entry which is preliminary data.</text>
</comment>
<reference evidence="1 2" key="1">
    <citation type="journal article" date="2019" name="Commun. Biol.">
        <title>The bagworm genome reveals a unique fibroin gene that provides high tensile strength.</title>
        <authorList>
            <person name="Kono N."/>
            <person name="Nakamura H."/>
            <person name="Ohtoshi R."/>
            <person name="Tomita M."/>
            <person name="Numata K."/>
            <person name="Arakawa K."/>
        </authorList>
    </citation>
    <scope>NUCLEOTIDE SEQUENCE [LARGE SCALE GENOMIC DNA]</scope>
</reference>
<gene>
    <name evidence="1" type="ORF">EVAR_57419_1</name>
</gene>
<evidence type="ECO:0000313" key="1">
    <source>
        <dbReference type="EMBL" id="GBP72873.1"/>
    </source>
</evidence>
<accession>A0A4C1YBY5</accession>
<organism evidence="1 2">
    <name type="scientific">Eumeta variegata</name>
    <name type="common">Bagworm moth</name>
    <name type="synonym">Eumeta japonica</name>
    <dbReference type="NCBI Taxonomy" id="151549"/>
    <lineage>
        <taxon>Eukaryota</taxon>
        <taxon>Metazoa</taxon>
        <taxon>Ecdysozoa</taxon>
        <taxon>Arthropoda</taxon>
        <taxon>Hexapoda</taxon>
        <taxon>Insecta</taxon>
        <taxon>Pterygota</taxon>
        <taxon>Neoptera</taxon>
        <taxon>Endopterygota</taxon>
        <taxon>Lepidoptera</taxon>
        <taxon>Glossata</taxon>
        <taxon>Ditrysia</taxon>
        <taxon>Tineoidea</taxon>
        <taxon>Psychidae</taxon>
        <taxon>Oiketicinae</taxon>
        <taxon>Eumeta</taxon>
    </lineage>
</organism>